<evidence type="ECO:0000256" key="2">
    <source>
        <dbReference type="ARBA" id="ARBA00023239"/>
    </source>
</evidence>
<dbReference type="NCBIfam" id="NF003805">
    <property type="entry name" value="PRK05395.1-2"/>
    <property type="match status" value="1"/>
</dbReference>
<dbReference type="EMBL" id="CAEZWH010000008">
    <property type="protein sequence ID" value="CAB4644017.1"/>
    <property type="molecule type" value="Genomic_DNA"/>
</dbReference>
<proteinExistence type="inferred from homology"/>
<dbReference type="NCBIfam" id="NF003807">
    <property type="entry name" value="PRK05395.1-4"/>
    <property type="match status" value="1"/>
</dbReference>
<dbReference type="EC" id="4.2.1.10" evidence="1"/>
<dbReference type="InterPro" id="IPR018509">
    <property type="entry name" value="DHquinase_II_CS"/>
</dbReference>
<dbReference type="AlphaFoldDB" id="A0A6J6K2G7"/>
<dbReference type="GO" id="GO:0019631">
    <property type="term" value="P:quinate catabolic process"/>
    <property type="evidence" value="ECO:0007669"/>
    <property type="project" value="TreeGrafter"/>
</dbReference>
<evidence type="ECO:0000313" key="3">
    <source>
        <dbReference type="EMBL" id="CAB4644017.1"/>
    </source>
</evidence>
<dbReference type="PIRSF" id="PIRSF001399">
    <property type="entry name" value="DHquinase_II"/>
    <property type="match status" value="1"/>
</dbReference>
<dbReference type="PANTHER" id="PTHR21272:SF3">
    <property type="entry name" value="CATABOLIC 3-DEHYDROQUINASE"/>
    <property type="match status" value="1"/>
</dbReference>
<dbReference type="GO" id="GO:0003855">
    <property type="term" value="F:3-dehydroquinate dehydratase activity"/>
    <property type="evidence" value="ECO:0007669"/>
    <property type="project" value="UniProtKB-EC"/>
</dbReference>
<dbReference type="Pfam" id="PF01220">
    <property type="entry name" value="DHquinase_II"/>
    <property type="match status" value="1"/>
</dbReference>
<keyword evidence="2" id="KW-0456">Lyase</keyword>
<dbReference type="EMBL" id="CAEZZM010000009">
    <property type="protein sequence ID" value="CAB4755168.1"/>
    <property type="molecule type" value="Genomic_DNA"/>
</dbReference>
<evidence type="ECO:0000256" key="1">
    <source>
        <dbReference type="ARBA" id="ARBA00012060"/>
    </source>
</evidence>
<protein>
    <recommendedName>
        <fullName evidence="1">3-dehydroquinate dehydratase</fullName>
        <ecNumber evidence="1">4.2.1.10</ecNumber>
    </recommendedName>
</protein>
<evidence type="ECO:0000313" key="4">
    <source>
        <dbReference type="EMBL" id="CAB4755168.1"/>
    </source>
</evidence>
<accession>A0A6J6K2G7</accession>
<sequence length="147" mass="15574">MAKSRSILLLNGPNLNLLGQREPHIYGSETLSTHVSNAQSAAKDLGFELVAMQSNSSSELVDAIHAARGVHSAIVINPGAFTHYAWSIHDALSAFDGPVVELHLSNPQRRESWRHESVVAPVAVGTIAGFGAKGYSLAIQAVASHLS</sequence>
<dbReference type="Gene3D" id="3.40.50.9100">
    <property type="entry name" value="Dehydroquinase, class II"/>
    <property type="match status" value="1"/>
</dbReference>
<reference evidence="3" key="1">
    <citation type="submission" date="2020-05" db="EMBL/GenBank/DDBJ databases">
        <authorList>
            <person name="Chiriac C."/>
            <person name="Salcher M."/>
            <person name="Ghai R."/>
            <person name="Kavagutti S V."/>
        </authorList>
    </citation>
    <scope>NUCLEOTIDE SEQUENCE</scope>
</reference>
<dbReference type="PANTHER" id="PTHR21272">
    <property type="entry name" value="CATABOLIC 3-DEHYDROQUINASE"/>
    <property type="match status" value="1"/>
</dbReference>
<dbReference type="HAMAP" id="MF_00169">
    <property type="entry name" value="AroQ"/>
    <property type="match status" value="1"/>
</dbReference>
<dbReference type="CDD" id="cd00466">
    <property type="entry name" value="DHQase_II"/>
    <property type="match status" value="1"/>
</dbReference>
<name>A0A6J6K2G7_9ZZZZ</name>
<organism evidence="3">
    <name type="scientific">freshwater metagenome</name>
    <dbReference type="NCBI Taxonomy" id="449393"/>
    <lineage>
        <taxon>unclassified sequences</taxon>
        <taxon>metagenomes</taxon>
        <taxon>ecological metagenomes</taxon>
    </lineage>
</organism>
<gene>
    <name evidence="3" type="ORF">UFOPK2195_00097</name>
    <name evidence="4" type="ORF">UFOPK2872_00169</name>
</gene>
<dbReference type="PROSITE" id="PS01029">
    <property type="entry name" value="DEHYDROQUINASE_II"/>
    <property type="match status" value="1"/>
</dbReference>
<dbReference type="InterPro" id="IPR001874">
    <property type="entry name" value="DHquinase_II"/>
</dbReference>
<dbReference type="NCBIfam" id="NF003806">
    <property type="entry name" value="PRK05395.1-3"/>
    <property type="match status" value="1"/>
</dbReference>
<dbReference type="InterPro" id="IPR036441">
    <property type="entry name" value="DHquinase_II_sf"/>
</dbReference>
<dbReference type="SUPFAM" id="SSF52304">
    <property type="entry name" value="Type II 3-dehydroquinate dehydratase"/>
    <property type="match status" value="1"/>
</dbReference>